<dbReference type="Proteomes" id="UP000507962">
    <property type="component" value="Unassembled WGS sequence"/>
</dbReference>
<accession>A0A4U8YLA9</accession>
<dbReference type="InterPro" id="IPR035895">
    <property type="entry name" value="HPr-like_sf"/>
</dbReference>
<name>A0A4U8YLA9_9BACT</name>
<proteinExistence type="predicted"/>
<dbReference type="Gene3D" id="3.30.1340.10">
    <property type="entry name" value="HPr-like"/>
    <property type="match status" value="1"/>
</dbReference>
<gene>
    <name evidence="1" type="ORF">MSL71_23660</name>
</gene>
<evidence type="ECO:0000313" key="1">
    <source>
        <dbReference type="EMBL" id="VFQ44716.1"/>
    </source>
</evidence>
<evidence type="ECO:0000313" key="2">
    <source>
        <dbReference type="Proteomes" id="UP000507962"/>
    </source>
</evidence>
<protein>
    <submittedName>
        <fullName evidence="1">Phosphocarrier protein hpr-like</fullName>
    </submittedName>
</protein>
<keyword evidence="2" id="KW-1185">Reference proteome</keyword>
<sequence length="436" mass="50217">MADKQSACSITFKEKVQIYSHDFLKACVYIARFDRDDNPFTKKLYSRMTATSHLLEDFLDLHGAKNNRDWFYYRELTSLVRHISLSCYAQRHIANRIPFYDLTDTSDFEAQGRVTLDFLNDILRKAVPVIIEEARRLDIRVPEGGYDQANFPGVVSGEMLEYNIDDDAGHDQRKHIVKISSEFLNIAKLFAPFTFYEEQSLEAIREMVPAKVNEVEIRGFEMVVHNLQSSFDSYVIQGGFRYGDRKLKQLRAHFSVVLHLMEVQGRLLHFYERHLHEVGTIQTYREVRKSLAEIVDIDKLLDRTVNYCLFYACHFMSCGKRLAKEVLNENIERGIITVGIPETRGFHARPSLMVAKIVQNYGGEVEMVVNGDRFDASSVLDIQWAGGKIQKEEISQVVFEGDTRALKDIEILASVNYAEDSMGKGLPLPKELKYLK</sequence>
<dbReference type="RefSeq" id="WP_180140484.1">
    <property type="nucleotide sequence ID" value="NZ_CAADHO010000003.1"/>
</dbReference>
<dbReference type="SUPFAM" id="SSF55594">
    <property type="entry name" value="HPr-like"/>
    <property type="match status" value="1"/>
</dbReference>
<organism evidence="1 2">
    <name type="scientific">Desulfoluna butyratoxydans</name>
    <dbReference type="NCBI Taxonomy" id="231438"/>
    <lineage>
        <taxon>Bacteria</taxon>
        <taxon>Pseudomonadati</taxon>
        <taxon>Thermodesulfobacteriota</taxon>
        <taxon>Desulfobacteria</taxon>
        <taxon>Desulfobacterales</taxon>
        <taxon>Desulfolunaceae</taxon>
        <taxon>Desulfoluna</taxon>
    </lineage>
</organism>
<dbReference type="EMBL" id="CAADHO010000003">
    <property type="protein sequence ID" value="VFQ44716.1"/>
    <property type="molecule type" value="Genomic_DNA"/>
</dbReference>
<dbReference type="AlphaFoldDB" id="A0A4U8YLA9"/>
<reference evidence="1 2" key="1">
    <citation type="submission" date="2019-03" db="EMBL/GenBank/DDBJ databases">
        <authorList>
            <person name="Nijsse B."/>
        </authorList>
    </citation>
    <scope>NUCLEOTIDE SEQUENCE [LARGE SCALE GENOMIC DNA]</scope>
    <source>
        <strain evidence="1">Desulfoluna butyratoxydans MSL71</strain>
    </source>
</reference>